<evidence type="ECO:0000256" key="1">
    <source>
        <dbReference type="SAM" id="MobiDB-lite"/>
    </source>
</evidence>
<evidence type="ECO:0000313" key="4">
    <source>
        <dbReference type="Proteomes" id="UP000248863"/>
    </source>
</evidence>
<feature type="domain" description="Phasin" evidence="2">
    <location>
        <begin position="232"/>
        <end position="302"/>
    </location>
</feature>
<dbReference type="EMBL" id="NPEU01000159">
    <property type="protein sequence ID" value="RAI37839.1"/>
    <property type="molecule type" value="Genomic_DNA"/>
</dbReference>
<reference evidence="3 4" key="1">
    <citation type="submission" date="2017-07" db="EMBL/GenBank/DDBJ databases">
        <title>Draft Genome Sequences of Select Purple Nonsulfur Bacteria.</title>
        <authorList>
            <person name="Lasarre B."/>
            <person name="Mckinlay J.B."/>
        </authorList>
    </citation>
    <scope>NUCLEOTIDE SEQUENCE [LARGE SCALE GENOMIC DNA]</scope>
    <source>
        <strain evidence="3 4">DSM 11907</strain>
    </source>
</reference>
<accession>A0A327KGG4</accession>
<proteinExistence type="predicted"/>
<evidence type="ECO:0000313" key="3">
    <source>
        <dbReference type="EMBL" id="RAI37839.1"/>
    </source>
</evidence>
<dbReference type="AlphaFoldDB" id="A0A327KGG4"/>
<name>A0A327KGG4_9BRAD</name>
<organism evidence="3 4">
    <name type="scientific">Rhodoplanes elegans</name>
    <dbReference type="NCBI Taxonomy" id="29408"/>
    <lineage>
        <taxon>Bacteria</taxon>
        <taxon>Pseudomonadati</taxon>
        <taxon>Pseudomonadota</taxon>
        <taxon>Alphaproteobacteria</taxon>
        <taxon>Hyphomicrobiales</taxon>
        <taxon>Nitrobacteraceae</taxon>
        <taxon>Rhodoplanes</taxon>
    </lineage>
</organism>
<feature type="region of interest" description="Disordered" evidence="1">
    <location>
        <begin position="1"/>
        <end position="94"/>
    </location>
</feature>
<dbReference type="InterPro" id="IPR018968">
    <property type="entry name" value="Phasin"/>
</dbReference>
<dbReference type="Proteomes" id="UP000248863">
    <property type="component" value="Unassembled WGS sequence"/>
</dbReference>
<evidence type="ECO:0000259" key="2">
    <source>
        <dbReference type="Pfam" id="PF09361"/>
    </source>
</evidence>
<sequence length="327" mass="35229">MNVHRGRSAPGSRFRGARLASGGPSYRGAGPEGEVSTPPSGRALTHRGTGRPVRAEGSRRPRGARSRLTEAGTFPPFPSIQRRYTVGSGSPRAGPPVRWAAPTVGRAPDVPPYCLSRISCLLLRVGLARRTFGMHDQTDHGPDFADQAIEDFKKTVDQAIIQTEDAMEKMGYDVSAAAQVTEDYRAKVFDYMRGNLNAALDYAANLAALKTPADVASMVSRDGGPAPQEVAAAATAADEYRQKMFAFMKANINSALDFAEDLTAVKTPSELVELSTSHARKQFEALTAQSTELGLLTQKFSAWNSNPFEGFTSPFEGFAKLFTPPKT</sequence>
<dbReference type="OrthoDB" id="8479257at2"/>
<dbReference type="Pfam" id="PF09361">
    <property type="entry name" value="Phasin_2"/>
    <property type="match status" value="1"/>
</dbReference>
<protein>
    <recommendedName>
        <fullName evidence="2">Phasin domain-containing protein</fullName>
    </recommendedName>
</protein>
<comment type="caution">
    <text evidence="3">The sequence shown here is derived from an EMBL/GenBank/DDBJ whole genome shotgun (WGS) entry which is preliminary data.</text>
</comment>
<gene>
    <name evidence="3" type="ORF">CH338_14765</name>
</gene>
<keyword evidence="4" id="KW-1185">Reference proteome</keyword>